<protein>
    <recommendedName>
        <fullName evidence="5">Calcium-binding protein</fullName>
    </recommendedName>
</protein>
<evidence type="ECO:0000313" key="4">
    <source>
        <dbReference type="Proteomes" id="UP001596223"/>
    </source>
</evidence>
<evidence type="ECO:0008006" key="5">
    <source>
        <dbReference type="Google" id="ProtNLM"/>
    </source>
</evidence>
<dbReference type="EMBL" id="JBHSQN010000002">
    <property type="protein sequence ID" value="MFC6010919.1"/>
    <property type="molecule type" value="Genomic_DNA"/>
</dbReference>
<dbReference type="InterPro" id="IPR001343">
    <property type="entry name" value="Hemolysn_Ca-bd"/>
</dbReference>
<comment type="caution">
    <text evidence="3">The sequence shown here is derived from an EMBL/GenBank/DDBJ whole genome shotgun (WGS) entry which is preliminary data.</text>
</comment>
<evidence type="ECO:0000256" key="1">
    <source>
        <dbReference type="SAM" id="MobiDB-lite"/>
    </source>
</evidence>
<dbReference type="Pfam" id="PF00353">
    <property type="entry name" value="HemolysinCabind"/>
    <property type="match status" value="1"/>
</dbReference>
<dbReference type="InterPro" id="IPR011049">
    <property type="entry name" value="Serralysin-like_metalloprot_C"/>
</dbReference>
<organism evidence="3 4">
    <name type="scientific">Nocardia lasii</name>
    <dbReference type="NCBI Taxonomy" id="1616107"/>
    <lineage>
        <taxon>Bacteria</taxon>
        <taxon>Bacillati</taxon>
        <taxon>Actinomycetota</taxon>
        <taxon>Actinomycetes</taxon>
        <taxon>Mycobacteriales</taxon>
        <taxon>Nocardiaceae</taxon>
        <taxon>Nocardia</taxon>
    </lineage>
</organism>
<evidence type="ECO:0000256" key="2">
    <source>
        <dbReference type="SAM" id="SignalP"/>
    </source>
</evidence>
<evidence type="ECO:0000313" key="3">
    <source>
        <dbReference type="EMBL" id="MFC6010919.1"/>
    </source>
</evidence>
<sequence>MNSRRFAVSAAVLLGGFALGSMLAAPAYAATTVGVVLNGSELRMTGSDFADDIEIRAEGNAVVVISRNAQIFNGSDSGCSRINDSSVRCPGVSTLNVQLGLGNDRFLNNTNRPSVVGGGVGADDITGGAGDDTLSGGNGNDTLDGAGGRDTVTGGNNIDKCIGEVESPTCES</sequence>
<dbReference type="PROSITE" id="PS51318">
    <property type="entry name" value="TAT"/>
    <property type="match status" value="1"/>
</dbReference>
<feature type="chain" id="PRO_5045692838" description="Calcium-binding protein" evidence="2">
    <location>
        <begin position="30"/>
        <end position="172"/>
    </location>
</feature>
<dbReference type="Gene3D" id="2.150.10.10">
    <property type="entry name" value="Serralysin-like metalloprotease, C-terminal"/>
    <property type="match status" value="1"/>
</dbReference>
<gene>
    <name evidence="3" type="ORF">ACFP3H_07640</name>
</gene>
<dbReference type="SUPFAM" id="SSF51120">
    <property type="entry name" value="beta-Roll"/>
    <property type="match status" value="1"/>
</dbReference>
<feature type="region of interest" description="Disordered" evidence="1">
    <location>
        <begin position="120"/>
        <end position="150"/>
    </location>
</feature>
<dbReference type="RefSeq" id="WP_378601498.1">
    <property type="nucleotide sequence ID" value="NZ_JBHSQN010000002.1"/>
</dbReference>
<dbReference type="InterPro" id="IPR018511">
    <property type="entry name" value="Hemolysin-typ_Ca-bd_CS"/>
</dbReference>
<dbReference type="PROSITE" id="PS00330">
    <property type="entry name" value="HEMOLYSIN_CALCIUM"/>
    <property type="match status" value="1"/>
</dbReference>
<proteinExistence type="predicted"/>
<reference evidence="4" key="1">
    <citation type="journal article" date="2019" name="Int. J. Syst. Evol. Microbiol.">
        <title>The Global Catalogue of Microorganisms (GCM) 10K type strain sequencing project: providing services to taxonomists for standard genome sequencing and annotation.</title>
        <authorList>
            <consortium name="The Broad Institute Genomics Platform"/>
            <consortium name="The Broad Institute Genome Sequencing Center for Infectious Disease"/>
            <person name="Wu L."/>
            <person name="Ma J."/>
        </authorList>
    </citation>
    <scope>NUCLEOTIDE SEQUENCE [LARGE SCALE GENOMIC DNA]</scope>
    <source>
        <strain evidence="4">CCUG 36956</strain>
    </source>
</reference>
<name>A0ABW1JNC6_9NOCA</name>
<dbReference type="Proteomes" id="UP001596223">
    <property type="component" value="Unassembled WGS sequence"/>
</dbReference>
<dbReference type="InterPro" id="IPR006311">
    <property type="entry name" value="TAT_signal"/>
</dbReference>
<keyword evidence="2" id="KW-0732">Signal</keyword>
<keyword evidence="4" id="KW-1185">Reference proteome</keyword>
<dbReference type="PRINTS" id="PR00313">
    <property type="entry name" value="CABNDNGRPT"/>
</dbReference>
<accession>A0ABW1JNC6</accession>
<feature type="signal peptide" evidence="2">
    <location>
        <begin position="1"/>
        <end position="29"/>
    </location>
</feature>